<evidence type="ECO:0000256" key="6">
    <source>
        <dbReference type="PROSITE-ProRule" id="PRU00076"/>
    </source>
</evidence>
<dbReference type="Proteomes" id="UP001152795">
    <property type="component" value="Unassembled WGS sequence"/>
</dbReference>
<evidence type="ECO:0000256" key="4">
    <source>
        <dbReference type="ARBA" id="ARBA00023157"/>
    </source>
</evidence>
<evidence type="ECO:0000256" key="5">
    <source>
        <dbReference type="ARBA" id="ARBA00023180"/>
    </source>
</evidence>
<dbReference type="Pfam" id="PF12947">
    <property type="entry name" value="EGF_3"/>
    <property type="match status" value="1"/>
</dbReference>
<keyword evidence="2 6" id="KW-0245">EGF-like domain</keyword>
<dbReference type="PROSITE" id="PS01186">
    <property type="entry name" value="EGF_2"/>
    <property type="match status" value="1"/>
</dbReference>
<dbReference type="PANTHER" id="PTHR24038:SF11">
    <property type="entry name" value="INTEGRIN BETA-LIKE PROTEIN E"/>
    <property type="match status" value="1"/>
</dbReference>
<keyword evidence="4" id="KW-1015">Disulfide bond</keyword>
<dbReference type="GO" id="GO:0016020">
    <property type="term" value="C:membrane"/>
    <property type="evidence" value="ECO:0007669"/>
    <property type="project" value="UniProtKB-SubCell"/>
</dbReference>
<dbReference type="AlphaFoldDB" id="A0A6S7KLY9"/>
<name>A0A6S7KLY9_PARCT</name>
<dbReference type="PROSITE" id="PS50026">
    <property type="entry name" value="EGF_3"/>
    <property type="match status" value="1"/>
</dbReference>
<dbReference type="InterPro" id="IPR000742">
    <property type="entry name" value="EGF"/>
</dbReference>
<evidence type="ECO:0000313" key="7">
    <source>
        <dbReference type="EMBL" id="CAB4028162.1"/>
    </source>
</evidence>
<dbReference type="SUPFAM" id="SSF57196">
    <property type="entry name" value="EGF/Laminin"/>
    <property type="match status" value="1"/>
</dbReference>
<feature type="non-terminal residue" evidence="7">
    <location>
        <position position="1"/>
    </location>
</feature>
<sequence length="105" mass="11631">IDPCKFSNGLCGKNAVCNKTGPGQHECVCHQGYRGDGVVCTAIDPCQTNNGNCPNNTQCNYTGPGKVCLYIIKRRQCSVLESLSFALYVKRQPRKMLRYRAIQSK</sequence>
<keyword evidence="5" id="KW-0325">Glycoprotein</keyword>
<dbReference type="InterPro" id="IPR024731">
    <property type="entry name" value="NELL2-like_EGF"/>
</dbReference>
<keyword evidence="3" id="KW-0472">Membrane</keyword>
<comment type="caution">
    <text evidence="7">The sequence shown here is derived from an EMBL/GenBank/DDBJ whole genome shotgun (WGS) entry which is preliminary data.</text>
</comment>
<dbReference type="FunFam" id="2.10.25.10:FF:000040">
    <property type="entry name" value="Stabilin 2"/>
    <property type="match status" value="1"/>
</dbReference>
<evidence type="ECO:0000313" key="8">
    <source>
        <dbReference type="Proteomes" id="UP001152795"/>
    </source>
</evidence>
<keyword evidence="8" id="KW-1185">Reference proteome</keyword>
<comment type="caution">
    <text evidence="6">Lacks conserved residue(s) required for the propagation of feature annotation.</text>
</comment>
<dbReference type="PANTHER" id="PTHR24038">
    <property type="entry name" value="STABILIN"/>
    <property type="match status" value="1"/>
</dbReference>
<organism evidence="7 8">
    <name type="scientific">Paramuricea clavata</name>
    <name type="common">Red gorgonian</name>
    <name type="synonym">Violescent sea-whip</name>
    <dbReference type="NCBI Taxonomy" id="317549"/>
    <lineage>
        <taxon>Eukaryota</taxon>
        <taxon>Metazoa</taxon>
        <taxon>Cnidaria</taxon>
        <taxon>Anthozoa</taxon>
        <taxon>Octocorallia</taxon>
        <taxon>Malacalcyonacea</taxon>
        <taxon>Plexauridae</taxon>
        <taxon>Paramuricea</taxon>
    </lineage>
</organism>
<gene>
    <name evidence="7" type="ORF">PACLA_8A088962</name>
</gene>
<comment type="subcellular location">
    <subcellularLocation>
        <location evidence="1">Membrane</location>
    </subcellularLocation>
</comment>
<accession>A0A6S7KLY9</accession>
<reference evidence="7" key="1">
    <citation type="submission" date="2020-04" db="EMBL/GenBank/DDBJ databases">
        <authorList>
            <person name="Alioto T."/>
            <person name="Alioto T."/>
            <person name="Gomez Garrido J."/>
        </authorList>
    </citation>
    <scope>NUCLEOTIDE SEQUENCE</scope>
    <source>
        <strain evidence="7">A484AB</strain>
    </source>
</reference>
<evidence type="ECO:0000256" key="1">
    <source>
        <dbReference type="ARBA" id="ARBA00004370"/>
    </source>
</evidence>
<evidence type="ECO:0000256" key="2">
    <source>
        <dbReference type="ARBA" id="ARBA00022536"/>
    </source>
</evidence>
<dbReference type="EMBL" id="CACRXK020015289">
    <property type="protein sequence ID" value="CAB4028162.1"/>
    <property type="molecule type" value="Genomic_DNA"/>
</dbReference>
<evidence type="ECO:0000256" key="3">
    <source>
        <dbReference type="ARBA" id="ARBA00023136"/>
    </source>
</evidence>
<dbReference type="Gene3D" id="2.10.25.10">
    <property type="entry name" value="Laminin"/>
    <property type="match status" value="1"/>
</dbReference>
<proteinExistence type="predicted"/>
<protein>
    <submittedName>
        <fullName evidence="7">Stabilin-2 isoform X3</fullName>
    </submittedName>
</protein>